<feature type="compositionally biased region" description="Acidic residues" evidence="3">
    <location>
        <begin position="219"/>
        <end position="233"/>
    </location>
</feature>
<organism evidence="4 5">
    <name type="scientific">Halosegnis marinus</name>
    <dbReference type="NCBI Taxonomy" id="3034023"/>
    <lineage>
        <taxon>Archaea</taxon>
        <taxon>Methanobacteriati</taxon>
        <taxon>Methanobacteriota</taxon>
        <taxon>Stenosarchaea group</taxon>
        <taxon>Halobacteria</taxon>
        <taxon>Halobacteriales</taxon>
        <taxon>Natronomonadaceae</taxon>
        <taxon>Halosegnis</taxon>
    </lineage>
</organism>
<feature type="repeat" description="TPR" evidence="1">
    <location>
        <begin position="138"/>
        <end position="171"/>
    </location>
</feature>
<dbReference type="PANTHER" id="PTHR12558:SF13">
    <property type="entry name" value="CELL DIVISION CYCLE PROTEIN 27 HOMOLOG"/>
    <property type="match status" value="1"/>
</dbReference>
<dbReference type="Proteomes" id="UP001596398">
    <property type="component" value="Unassembled WGS sequence"/>
</dbReference>
<feature type="coiled-coil region" evidence="2">
    <location>
        <begin position="77"/>
        <end position="127"/>
    </location>
</feature>
<feature type="region of interest" description="Disordered" evidence="3">
    <location>
        <begin position="219"/>
        <end position="245"/>
    </location>
</feature>
<dbReference type="SUPFAM" id="SSF48452">
    <property type="entry name" value="TPR-like"/>
    <property type="match status" value="1"/>
</dbReference>
<proteinExistence type="predicted"/>
<gene>
    <name evidence="4" type="ORF">ACFQJ4_07415</name>
</gene>
<evidence type="ECO:0000313" key="5">
    <source>
        <dbReference type="Proteomes" id="UP001596398"/>
    </source>
</evidence>
<dbReference type="PROSITE" id="PS50005">
    <property type="entry name" value="TPR"/>
    <property type="match status" value="3"/>
</dbReference>
<feature type="compositionally biased region" description="Basic and acidic residues" evidence="3">
    <location>
        <begin position="1"/>
        <end position="14"/>
    </location>
</feature>
<feature type="repeat" description="TPR" evidence="1">
    <location>
        <begin position="101"/>
        <end position="134"/>
    </location>
</feature>
<dbReference type="GeneID" id="79266826"/>
<dbReference type="SMART" id="SM00028">
    <property type="entry name" value="TPR"/>
    <property type="match status" value="5"/>
</dbReference>
<sequence length="245" mass="27872">MTDEHDDRRDHEFSEGQGFDDPYEGFDLDPPELTVDPGQVDPVDSRVLADTLDRRDTVAEDVDADELIDVGLSYMGIQRFEQAVDTFERAAQFTEDDGVKQEAWTNKGAAHAELEEWEAAIDSYREALYVDAEGEHAAAAETNLAYALWESGRTEQALEHAETAVEIDPRHPQAWYNRGFFLLERGLAEDAVNAFENAQRLGFRSPELLEELARGYEELGEDERAEELADEAEEVRRQREEEMVQ</sequence>
<feature type="region of interest" description="Disordered" evidence="3">
    <location>
        <begin position="1"/>
        <end position="42"/>
    </location>
</feature>
<dbReference type="AlphaFoldDB" id="A0ABD5ZNW1"/>
<dbReference type="Pfam" id="PF13424">
    <property type="entry name" value="TPR_12"/>
    <property type="match status" value="1"/>
</dbReference>
<reference evidence="4 5" key="1">
    <citation type="journal article" date="2019" name="Int. J. Syst. Evol. Microbiol.">
        <title>The Global Catalogue of Microorganisms (GCM) 10K type strain sequencing project: providing services to taxonomists for standard genome sequencing and annotation.</title>
        <authorList>
            <consortium name="The Broad Institute Genomics Platform"/>
            <consortium name="The Broad Institute Genome Sequencing Center for Infectious Disease"/>
            <person name="Wu L."/>
            <person name="Ma J."/>
        </authorList>
    </citation>
    <scope>NUCLEOTIDE SEQUENCE [LARGE SCALE GENOMIC DNA]</scope>
    <source>
        <strain evidence="4 5">DT85</strain>
    </source>
</reference>
<dbReference type="RefSeq" id="WP_276233278.1">
    <property type="nucleotide sequence ID" value="NZ_CP119802.1"/>
</dbReference>
<dbReference type="EMBL" id="JBHTAP010000001">
    <property type="protein sequence ID" value="MFC7235143.1"/>
    <property type="molecule type" value="Genomic_DNA"/>
</dbReference>
<evidence type="ECO:0000256" key="3">
    <source>
        <dbReference type="SAM" id="MobiDB-lite"/>
    </source>
</evidence>
<feature type="repeat" description="TPR" evidence="1">
    <location>
        <begin position="64"/>
        <end position="97"/>
    </location>
</feature>
<evidence type="ECO:0000256" key="1">
    <source>
        <dbReference type="PROSITE-ProRule" id="PRU00339"/>
    </source>
</evidence>
<keyword evidence="2" id="KW-0175">Coiled coil</keyword>
<evidence type="ECO:0000313" key="4">
    <source>
        <dbReference type="EMBL" id="MFC7235143.1"/>
    </source>
</evidence>
<evidence type="ECO:0000256" key="2">
    <source>
        <dbReference type="SAM" id="Coils"/>
    </source>
</evidence>
<keyword evidence="1" id="KW-0802">TPR repeat</keyword>
<dbReference type="InterPro" id="IPR011990">
    <property type="entry name" value="TPR-like_helical_dom_sf"/>
</dbReference>
<keyword evidence="5" id="KW-1185">Reference proteome</keyword>
<dbReference type="InterPro" id="IPR019734">
    <property type="entry name" value="TPR_rpt"/>
</dbReference>
<feature type="compositionally biased region" description="Acidic residues" evidence="3">
    <location>
        <begin position="21"/>
        <end position="30"/>
    </location>
</feature>
<feature type="compositionally biased region" description="Basic and acidic residues" evidence="3">
    <location>
        <begin position="234"/>
        <end position="245"/>
    </location>
</feature>
<dbReference type="PANTHER" id="PTHR12558">
    <property type="entry name" value="CELL DIVISION CYCLE 16,23,27"/>
    <property type="match status" value="1"/>
</dbReference>
<comment type="caution">
    <text evidence="4">The sequence shown here is derived from an EMBL/GenBank/DDBJ whole genome shotgun (WGS) entry which is preliminary data.</text>
</comment>
<name>A0ABD5ZNW1_9EURY</name>
<accession>A0ABD5ZNW1</accession>
<dbReference type="Gene3D" id="1.25.40.10">
    <property type="entry name" value="Tetratricopeptide repeat domain"/>
    <property type="match status" value="2"/>
</dbReference>
<protein>
    <submittedName>
        <fullName evidence="4">Tetratricopeptide repeat protein</fullName>
    </submittedName>
</protein>